<comment type="pathway">
    <text evidence="4">Amino-acid biosynthesis; L-tryptophan biosynthesis; L-tryptophan from chorismate: step 4/5.</text>
</comment>
<keyword evidence="11 15" id="KW-0413">Isomerase</keyword>
<dbReference type="GO" id="GO:0004425">
    <property type="term" value="F:indole-3-glycerol-phosphate synthase activity"/>
    <property type="evidence" value="ECO:0007669"/>
    <property type="project" value="UniProtKB-EC"/>
</dbReference>
<dbReference type="InterPro" id="IPR013785">
    <property type="entry name" value="Aldolase_TIM"/>
</dbReference>
<evidence type="ECO:0000256" key="10">
    <source>
        <dbReference type="ARBA" id="ARBA00023141"/>
    </source>
</evidence>
<dbReference type="AlphaFoldDB" id="A0A9D9DAS3"/>
<dbReference type="CDD" id="cd00405">
    <property type="entry name" value="PRAI"/>
    <property type="match status" value="1"/>
</dbReference>
<dbReference type="PANTHER" id="PTHR22854:SF2">
    <property type="entry name" value="INDOLE-3-GLYCEROL-PHOSPHATE SYNTHASE"/>
    <property type="match status" value="1"/>
</dbReference>
<reference evidence="18" key="1">
    <citation type="submission" date="2020-10" db="EMBL/GenBank/DDBJ databases">
        <authorList>
            <person name="Gilroy R."/>
        </authorList>
    </citation>
    <scope>NUCLEOTIDE SEQUENCE</scope>
    <source>
        <strain evidence="18">17213</strain>
    </source>
</reference>
<evidence type="ECO:0000259" key="17">
    <source>
        <dbReference type="Pfam" id="PF00697"/>
    </source>
</evidence>
<dbReference type="EC" id="5.3.1.24" evidence="15"/>
<keyword evidence="13" id="KW-0511">Multifunctional enzyme</keyword>
<evidence type="ECO:0000313" key="19">
    <source>
        <dbReference type="Proteomes" id="UP000823631"/>
    </source>
</evidence>
<dbReference type="Proteomes" id="UP000823631">
    <property type="component" value="Unassembled WGS sequence"/>
</dbReference>
<dbReference type="SUPFAM" id="SSF51366">
    <property type="entry name" value="Ribulose-phoshate binding barrel"/>
    <property type="match status" value="2"/>
</dbReference>
<evidence type="ECO:0000256" key="15">
    <source>
        <dbReference type="HAMAP-Rule" id="MF_00135"/>
    </source>
</evidence>
<proteinExistence type="inferred from homology"/>
<comment type="catalytic activity">
    <reaction evidence="2">
        <text>1-(2-carboxyphenylamino)-1-deoxy-D-ribulose 5-phosphate + H(+) = (1S,2R)-1-C-(indol-3-yl)glycerol 3-phosphate + CO2 + H2O</text>
        <dbReference type="Rhea" id="RHEA:23476"/>
        <dbReference type="ChEBI" id="CHEBI:15377"/>
        <dbReference type="ChEBI" id="CHEBI:15378"/>
        <dbReference type="ChEBI" id="CHEBI:16526"/>
        <dbReference type="ChEBI" id="CHEBI:58613"/>
        <dbReference type="ChEBI" id="CHEBI:58866"/>
        <dbReference type="EC" id="4.1.1.48"/>
    </reaction>
</comment>
<dbReference type="InterPro" id="IPR011060">
    <property type="entry name" value="RibuloseP-bd_barrel"/>
</dbReference>
<evidence type="ECO:0000313" key="18">
    <source>
        <dbReference type="EMBL" id="MBO8416254.1"/>
    </source>
</evidence>
<organism evidence="18 19">
    <name type="scientific">Candidatus Avisuccinivibrio stercorigallinarum</name>
    <dbReference type="NCBI Taxonomy" id="2840704"/>
    <lineage>
        <taxon>Bacteria</taxon>
        <taxon>Pseudomonadati</taxon>
        <taxon>Pseudomonadota</taxon>
        <taxon>Gammaproteobacteria</taxon>
        <taxon>Aeromonadales</taxon>
        <taxon>Succinivibrionaceae</taxon>
        <taxon>Succinivibrionaceae incertae sedis</taxon>
        <taxon>Candidatus Avisuccinivibrio</taxon>
    </lineage>
</organism>
<comment type="pathway">
    <text evidence="3 15">Amino-acid biosynthesis; L-tryptophan biosynthesis; L-tryptophan from chorismate: step 3/5.</text>
</comment>
<accession>A0A9D9DAS3</accession>
<evidence type="ECO:0000256" key="6">
    <source>
        <dbReference type="ARBA" id="ARBA00009847"/>
    </source>
</evidence>
<gene>
    <name evidence="18" type="primary">trpCF</name>
    <name evidence="15" type="synonym">trpF</name>
    <name evidence="18" type="ORF">IAB19_07750</name>
</gene>
<keyword evidence="8" id="KW-0210">Decarboxylase</keyword>
<dbReference type="NCBIfam" id="NF006945">
    <property type="entry name" value="PRK09427.1"/>
    <property type="match status" value="1"/>
</dbReference>
<keyword evidence="12 18" id="KW-0456">Lyase</keyword>
<feature type="domain" description="N-(5'phosphoribosyl) anthranilate isomerase (PRAI)" evidence="17">
    <location>
        <begin position="276"/>
        <end position="470"/>
    </location>
</feature>
<evidence type="ECO:0000256" key="14">
    <source>
        <dbReference type="ARBA" id="ARBA00025592"/>
    </source>
</evidence>
<dbReference type="InterPro" id="IPR045186">
    <property type="entry name" value="Indole-3-glycerol_P_synth"/>
</dbReference>
<keyword evidence="10 15" id="KW-0057">Aromatic amino acid biosynthesis</keyword>
<evidence type="ECO:0000256" key="8">
    <source>
        <dbReference type="ARBA" id="ARBA00022793"/>
    </source>
</evidence>
<dbReference type="Pfam" id="PF00697">
    <property type="entry name" value="PRAI"/>
    <property type="match status" value="1"/>
</dbReference>
<dbReference type="Pfam" id="PF00218">
    <property type="entry name" value="IGPS"/>
    <property type="match status" value="1"/>
</dbReference>
<dbReference type="InterPro" id="IPR001468">
    <property type="entry name" value="Indole-3-GlycerolPSynthase_CS"/>
</dbReference>
<comment type="similarity">
    <text evidence="6">In the C-terminal section; belongs to the TrpF family.</text>
</comment>
<name>A0A9D9DAS3_9GAMM</name>
<dbReference type="InterPro" id="IPR013798">
    <property type="entry name" value="Indole-3-glycerol_P_synth_dom"/>
</dbReference>
<protein>
    <recommendedName>
        <fullName evidence="15">N-(5'-phosphoribosyl)anthranilate isomerase</fullName>
        <shortName evidence="15">PRAI</shortName>
        <ecNumber evidence="15">5.3.1.24</ecNumber>
    </recommendedName>
</protein>
<dbReference type="EMBL" id="JADINH010000165">
    <property type="protein sequence ID" value="MBO8416254.1"/>
    <property type="molecule type" value="Genomic_DNA"/>
</dbReference>
<feature type="domain" description="Indole-3-glycerol phosphate synthase" evidence="16">
    <location>
        <begin position="50"/>
        <end position="260"/>
    </location>
</feature>
<dbReference type="PROSITE" id="PS00614">
    <property type="entry name" value="IGPS"/>
    <property type="match status" value="1"/>
</dbReference>
<dbReference type="HAMAP" id="MF_00135">
    <property type="entry name" value="PRAI"/>
    <property type="match status" value="1"/>
</dbReference>
<dbReference type="GO" id="GO:0000162">
    <property type="term" value="P:L-tryptophan biosynthetic process"/>
    <property type="evidence" value="ECO:0007669"/>
    <property type="project" value="UniProtKB-UniRule"/>
</dbReference>
<evidence type="ECO:0000256" key="1">
    <source>
        <dbReference type="ARBA" id="ARBA00001164"/>
    </source>
</evidence>
<evidence type="ECO:0000259" key="16">
    <source>
        <dbReference type="Pfam" id="PF00218"/>
    </source>
</evidence>
<evidence type="ECO:0000256" key="7">
    <source>
        <dbReference type="ARBA" id="ARBA00022605"/>
    </source>
</evidence>
<reference evidence="18" key="2">
    <citation type="journal article" date="2021" name="PeerJ">
        <title>Extensive microbial diversity within the chicken gut microbiome revealed by metagenomics and culture.</title>
        <authorList>
            <person name="Gilroy R."/>
            <person name="Ravi A."/>
            <person name="Getino M."/>
            <person name="Pursley I."/>
            <person name="Horton D.L."/>
            <person name="Alikhan N.F."/>
            <person name="Baker D."/>
            <person name="Gharbi K."/>
            <person name="Hall N."/>
            <person name="Watson M."/>
            <person name="Adriaenssens E.M."/>
            <person name="Foster-Nyarko E."/>
            <person name="Jarju S."/>
            <person name="Secka A."/>
            <person name="Antonio M."/>
            <person name="Oren A."/>
            <person name="Chaudhuri R.R."/>
            <person name="La Ragione R."/>
            <person name="Hildebrand F."/>
            <person name="Pallen M.J."/>
        </authorList>
    </citation>
    <scope>NUCLEOTIDE SEQUENCE</scope>
    <source>
        <strain evidence="18">17213</strain>
    </source>
</reference>
<evidence type="ECO:0000256" key="13">
    <source>
        <dbReference type="ARBA" id="ARBA00023268"/>
    </source>
</evidence>
<evidence type="ECO:0000256" key="5">
    <source>
        <dbReference type="ARBA" id="ARBA00007902"/>
    </source>
</evidence>
<keyword evidence="9 15" id="KW-0822">Tryptophan biosynthesis</keyword>
<comment type="function">
    <text evidence="14">Bifunctional enzyme that catalyzes two sequential steps of tryptophan biosynthetic pathway. The first reaction is catalyzed by the isomerase, coded by the TrpF domain; the second reaction is catalyzed by the synthase, coded by the TrpC domain.</text>
</comment>
<evidence type="ECO:0000256" key="4">
    <source>
        <dbReference type="ARBA" id="ARBA00004696"/>
    </source>
</evidence>
<sequence length="480" mass="51791">MLAPAALSAKARAFPGLRIEELERSVLGSIINAKVEFLQGFVPAEIKAEHTACHQSLKQALSGPGRHFILECKRASPSLGNINLGLDFKAQVEVYNRYASAISVLTESSVFKGSYEFLREVKAATSLPVILKDFVLDERELVNAKAIGADAVLLMSSVLTKERFMQLYRKAYELGLEVLCEVSNREEADFALREGLQIVGINNRDLKTLQIDLNTARTLAPLFAGRDVVVVSESGIKNHQDLISMHGLNNFLIGSAVCKAGLSADFAVKTLLFGLNKICGFAEPSAIREAAAGHAALTGLIFAPRSPRCVSIAQARSIMAAVPSGQTLEFCAVFVDAPQEQVVSVVQALDLHFVQLHGSESPDYIRALQHKLPYVTFIKAIAVRDSSFRAQLSQYQDLNLYFLFDSAAPGSGKAFDHTLLDGVDKSRALLSGGIGLDNLTAALSLGFMGLDLNSKLERAPGIKDPALVSAALAQITAYQE</sequence>
<evidence type="ECO:0000256" key="2">
    <source>
        <dbReference type="ARBA" id="ARBA00001633"/>
    </source>
</evidence>
<dbReference type="CDD" id="cd00331">
    <property type="entry name" value="IGPS"/>
    <property type="match status" value="1"/>
</dbReference>
<comment type="similarity">
    <text evidence="5">In the N-terminal section; belongs to the TrpC family.</text>
</comment>
<evidence type="ECO:0000256" key="12">
    <source>
        <dbReference type="ARBA" id="ARBA00023239"/>
    </source>
</evidence>
<dbReference type="GO" id="GO:0004640">
    <property type="term" value="F:phosphoribosylanthranilate isomerase activity"/>
    <property type="evidence" value="ECO:0007669"/>
    <property type="project" value="UniProtKB-UniRule"/>
</dbReference>
<dbReference type="PANTHER" id="PTHR22854">
    <property type="entry name" value="TRYPTOPHAN BIOSYNTHESIS PROTEIN"/>
    <property type="match status" value="1"/>
</dbReference>
<dbReference type="Gene3D" id="3.20.20.70">
    <property type="entry name" value="Aldolase class I"/>
    <property type="match status" value="2"/>
</dbReference>
<dbReference type="InterPro" id="IPR001240">
    <property type="entry name" value="PRAI_dom"/>
</dbReference>
<evidence type="ECO:0000256" key="9">
    <source>
        <dbReference type="ARBA" id="ARBA00022822"/>
    </source>
</evidence>
<evidence type="ECO:0000256" key="3">
    <source>
        <dbReference type="ARBA" id="ARBA00004664"/>
    </source>
</evidence>
<keyword evidence="7 15" id="KW-0028">Amino-acid biosynthesis</keyword>
<evidence type="ECO:0000256" key="11">
    <source>
        <dbReference type="ARBA" id="ARBA00023235"/>
    </source>
</evidence>
<comment type="similarity">
    <text evidence="15">Belongs to the TrpF family.</text>
</comment>
<comment type="caution">
    <text evidence="18">The sequence shown here is derived from an EMBL/GenBank/DDBJ whole genome shotgun (WGS) entry which is preliminary data.</text>
</comment>
<comment type="catalytic activity">
    <reaction evidence="1 15">
        <text>N-(5-phospho-beta-D-ribosyl)anthranilate = 1-(2-carboxyphenylamino)-1-deoxy-D-ribulose 5-phosphate</text>
        <dbReference type="Rhea" id="RHEA:21540"/>
        <dbReference type="ChEBI" id="CHEBI:18277"/>
        <dbReference type="ChEBI" id="CHEBI:58613"/>
        <dbReference type="EC" id="5.3.1.24"/>
    </reaction>
</comment>